<sequence length="65" mass="7514">MEAAILKGEKAIKEKEKAKKQVLLRLSPGLWNELAAWAEDDFRSINGQIEYLLADCVRKRKNKEK</sequence>
<name>A0ABZ3F3U0_9FIRM</name>
<reference evidence="1 2" key="1">
    <citation type="submission" date="2024-02" db="EMBL/GenBank/DDBJ databases">
        <title>Bacterial strain from lacustrine sediment.</title>
        <authorList>
            <person name="Petit C."/>
            <person name="Fadhlaoui K."/>
        </authorList>
    </citation>
    <scope>NUCLEOTIDE SEQUENCE [LARGE SCALE GENOMIC DNA]</scope>
    <source>
        <strain evidence="1 2">IPX-CK</strain>
    </source>
</reference>
<evidence type="ECO:0000313" key="1">
    <source>
        <dbReference type="EMBL" id="XAH76470.1"/>
    </source>
</evidence>
<gene>
    <name evidence="1" type="ORF">V6984_18130</name>
</gene>
<keyword evidence="1" id="KW-0238">DNA-binding</keyword>
<organism evidence="1 2">
    <name type="scientific">Kineothrix sedimenti</name>
    <dbReference type="NCBI Taxonomy" id="3123317"/>
    <lineage>
        <taxon>Bacteria</taxon>
        <taxon>Bacillati</taxon>
        <taxon>Bacillota</taxon>
        <taxon>Clostridia</taxon>
        <taxon>Lachnospirales</taxon>
        <taxon>Lachnospiraceae</taxon>
        <taxon>Kineothrix</taxon>
    </lineage>
</organism>
<accession>A0ABZ3F3U0</accession>
<dbReference type="Proteomes" id="UP001451571">
    <property type="component" value="Chromosome"/>
</dbReference>
<dbReference type="RefSeq" id="WP_342760048.1">
    <property type="nucleotide sequence ID" value="NZ_CP146256.1"/>
</dbReference>
<dbReference type="SUPFAM" id="SSF47598">
    <property type="entry name" value="Ribbon-helix-helix"/>
    <property type="match status" value="1"/>
</dbReference>
<protein>
    <submittedName>
        <fullName evidence="1">Arc family DNA-binding protein</fullName>
    </submittedName>
</protein>
<dbReference type="InterPro" id="IPR010985">
    <property type="entry name" value="Ribbon_hlx_hlx"/>
</dbReference>
<dbReference type="EMBL" id="CP146256">
    <property type="protein sequence ID" value="XAH76470.1"/>
    <property type="molecule type" value="Genomic_DNA"/>
</dbReference>
<dbReference type="Gene3D" id="1.10.1220.10">
    <property type="entry name" value="Met repressor-like"/>
    <property type="match status" value="1"/>
</dbReference>
<keyword evidence="2" id="KW-1185">Reference proteome</keyword>
<evidence type="ECO:0000313" key="2">
    <source>
        <dbReference type="Proteomes" id="UP001451571"/>
    </source>
</evidence>
<dbReference type="GO" id="GO:0003677">
    <property type="term" value="F:DNA binding"/>
    <property type="evidence" value="ECO:0007669"/>
    <property type="project" value="UniProtKB-KW"/>
</dbReference>
<proteinExistence type="predicted"/>
<dbReference type="InterPro" id="IPR013321">
    <property type="entry name" value="Arc_rbn_hlx_hlx"/>
</dbReference>